<accession>A0ABN8F6Z6</accession>
<proteinExistence type="inferred from homology"/>
<dbReference type="RefSeq" id="WP_238749926.1">
    <property type="nucleotide sequence ID" value="NZ_CAKLPZ010000001.1"/>
</dbReference>
<dbReference type="EMBL" id="CAKLPZ010000001">
    <property type="protein sequence ID" value="CAH0999717.1"/>
    <property type="molecule type" value="Genomic_DNA"/>
</dbReference>
<dbReference type="Pfam" id="PF13561">
    <property type="entry name" value="adh_short_C2"/>
    <property type="match status" value="1"/>
</dbReference>
<reference evidence="2" key="1">
    <citation type="submission" date="2021-12" db="EMBL/GenBank/DDBJ databases">
        <authorList>
            <person name="Rodrigo-Torres L."/>
            <person name="Arahal R. D."/>
            <person name="Lucena T."/>
        </authorList>
    </citation>
    <scope>NUCLEOTIDE SEQUENCE</scope>
    <source>
        <strain evidence="2">CECT 8419</strain>
    </source>
</reference>
<dbReference type="Proteomes" id="UP000837803">
    <property type="component" value="Unassembled WGS sequence"/>
</dbReference>
<sequence length="272" mass="28770">MDFQVFDGKTAIVTGGAAGIGFGIAKYLIENGATVVVNDISEERTAQAVEELNSLHIGKAVAYVGDAGNVDFIYRMVEFAAGLPDSRLEMVVANAGLTEFGDFFTFSEESFDKVVGLNLKGTFFLAQATAQQIKAQRSGGRIILIGSNVGNRAYHNLAAYGMTKAGIAMLAQQLTLDLGPLGITVNCVSPGATLTERTQQEEPDYAGVWAKLNPTGRVGLPEDVAAAVGFLLSPAASHITGQQLLVDGGWTGYAPSPFFVSRVLDQEKKEIS</sequence>
<dbReference type="InterPro" id="IPR002347">
    <property type="entry name" value="SDR_fam"/>
</dbReference>
<dbReference type="CDD" id="cd05233">
    <property type="entry name" value="SDR_c"/>
    <property type="match status" value="1"/>
</dbReference>
<evidence type="ECO:0000313" key="2">
    <source>
        <dbReference type="EMBL" id="CAH0999717.1"/>
    </source>
</evidence>
<dbReference type="InterPro" id="IPR036291">
    <property type="entry name" value="NAD(P)-bd_dom_sf"/>
</dbReference>
<dbReference type="PANTHER" id="PTHR42760">
    <property type="entry name" value="SHORT-CHAIN DEHYDROGENASES/REDUCTASES FAMILY MEMBER"/>
    <property type="match status" value="1"/>
</dbReference>
<comment type="caution">
    <text evidence="2">The sequence shown here is derived from an EMBL/GenBank/DDBJ whole genome shotgun (WGS) entry which is preliminary data.</text>
</comment>
<evidence type="ECO:0000313" key="3">
    <source>
        <dbReference type="Proteomes" id="UP000837803"/>
    </source>
</evidence>
<organism evidence="2 3">
    <name type="scientific">Neolewinella maritima</name>
    <dbReference type="NCBI Taxonomy" id="1383882"/>
    <lineage>
        <taxon>Bacteria</taxon>
        <taxon>Pseudomonadati</taxon>
        <taxon>Bacteroidota</taxon>
        <taxon>Saprospiria</taxon>
        <taxon>Saprospirales</taxon>
        <taxon>Lewinellaceae</taxon>
        <taxon>Neolewinella</taxon>
    </lineage>
</organism>
<name>A0ABN8F6Z6_9BACT</name>
<gene>
    <name evidence="2" type="primary">golD</name>
    <name evidence="2" type="ORF">LEM8419_01017</name>
</gene>
<dbReference type="Gene3D" id="3.40.50.720">
    <property type="entry name" value="NAD(P)-binding Rossmann-like Domain"/>
    <property type="match status" value="1"/>
</dbReference>
<dbReference type="PRINTS" id="PR00081">
    <property type="entry name" value="GDHRDH"/>
</dbReference>
<dbReference type="SUPFAM" id="SSF51735">
    <property type="entry name" value="NAD(P)-binding Rossmann-fold domains"/>
    <property type="match status" value="1"/>
</dbReference>
<dbReference type="GO" id="GO:0008888">
    <property type="term" value="F:glycerol dehydrogenase (NAD+) activity"/>
    <property type="evidence" value="ECO:0007669"/>
    <property type="project" value="UniProtKB-EC"/>
</dbReference>
<protein>
    <submittedName>
        <fullName evidence="2">NAD-dependent glycerol dehydrogenase</fullName>
        <ecNumber evidence="2">1.1.1.6</ecNumber>
    </submittedName>
</protein>
<comment type="similarity">
    <text evidence="1">Belongs to the short-chain dehydrogenases/reductases (SDR) family.</text>
</comment>
<keyword evidence="3" id="KW-1185">Reference proteome</keyword>
<keyword evidence="2" id="KW-0560">Oxidoreductase</keyword>
<evidence type="ECO:0000256" key="1">
    <source>
        <dbReference type="ARBA" id="ARBA00006484"/>
    </source>
</evidence>
<dbReference type="EC" id="1.1.1.6" evidence="2"/>